<dbReference type="PANTHER" id="PTHR22748:SF19">
    <property type="entry name" value="ENDONUCLEASE_EXONUCLEASE_PHOSPHATASE DOMAIN-CONTAINING PROTEIN"/>
    <property type="match status" value="1"/>
</dbReference>
<dbReference type="InterPro" id="IPR005135">
    <property type="entry name" value="Endo/exonuclease/phosphatase"/>
</dbReference>
<keyword evidence="5" id="KW-0464">Manganese</keyword>
<keyword evidence="8" id="KW-1185">Reference proteome</keyword>
<reference evidence="7" key="1">
    <citation type="submission" date="2020-05" db="EMBL/GenBank/DDBJ databases">
        <title>WGS assembly of Panicum virgatum.</title>
        <authorList>
            <person name="Lovell J.T."/>
            <person name="Jenkins J."/>
            <person name="Shu S."/>
            <person name="Juenger T.E."/>
            <person name="Schmutz J."/>
        </authorList>
    </citation>
    <scope>NUCLEOTIDE SEQUENCE</scope>
    <source>
        <strain evidence="7">AP13</strain>
    </source>
</reference>
<evidence type="ECO:0000256" key="1">
    <source>
        <dbReference type="ARBA" id="ARBA00007092"/>
    </source>
</evidence>
<accession>A0A8T0WKU8</accession>
<evidence type="ECO:0000256" key="5">
    <source>
        <dbReference type="PIRSR" id="PIRSR604808-2"/>
    </source>
</evidence>
<dbReference type="PANTHER" id="PTHR22748">
    <property type="entry name" value="AP ENDONUCLEASE"/>
    <property type="match status" value="1"/>
</dbReference>
<dbReference type="GO" id="GO:0005634">
    <property type="term" value="C:nucleus"/>
    <property type="evidence" value="ECO:0007669"/>
    <property type="project" value="TreeGrafter"/>
</dbReference>
<evidence type="ECO:0000313" key="7">
    <source>
        <dbReference type="EMBL" id="KAG2647915.1"/>
    </source>
</evidence>
<evidence type="ECO:0000256" key="2">
    <source>
        <dbReference type="ARBA" id="ARBA00022723"/>
    </source>
</evidence>
<keyword evidence="4 5" id="KW-0460">Magnesium</keyword>
<dbReference type="Pfam" id="PF03372">
    <property type="entry name" value="Exo_endo_phos"/>
    <property type="match status" value="1"/>
</dbReference>
<name>A0A8T0WKU8_PANVG</name>
<organism evidence="7 8">
    <name type="scientific">Panicum virgatum</name>
    <name type="common">Blackwell switchgrass</name>
    <dbReference type="NCBI Taxonomy" id="38727"/>
    <lineage>
        <taxon>Eukaryota</taxon>
        <taxon>Viridiplantae</taxon>
        <taxon>Streptophyta</taxon>
        <taxon>Embryophyta</taxon>
        <taxon>Tracheophyta</taxon>
        <taxon>Spermatophyta</taxon>
        <taxon>Magnoliopsida</taxon>
        <taxon>Liliopsida</taxon>
        <taxon>Poales</taxon>
        <taxon>Poaceae</taxon>
        <taxon>PACMAD clade</taxon>
        <taxon>Panicoideae</taxon>
        <taxon>Panicodae</taxon>
        <taxon>Paniceae</taxon>
        <taxon>Panicinae</taxon>
        <taxon>Panicum</taxon>
        <taxon>Panicum sect. Hiantes</taxon>
    </lineage>
</organism>
<feature type="domain" description="Endonuclease/exonuclease/phosphatase" evidence="6">
    <location>
        <begin position="11"/>
        <end position="144"/>
    </location>
</feature>
<feature type="binding site" evidence="5">
    <location>
        <position position="41"/>
    </location>
    <ligand>
        <name>Mg(2+)</name>
        <dbReference type="ChEBI" id="CHEBI:18420"/>
        <label>1</label>
    </ligand>
</feature>
<dbReference type="GO" id="GO:0046872">
    <property type="term" value="F:metal ion binding"/>
    <property type="evidence" value="ECO:0007669"/>
    <property type="project" value="UniProtKB-KW"/>
</dbReference>
<evidence type="ECO:0000313" key="8">
    <source>
        <dbReference type="Proteomes" id="UP000823388"/>
    </source>
</evidence>
<keyword evidence="2 5" id="KW-0479">Metal-binding</keyword>
<comment type="similarity">
    <text evidence="1">Belongs to the DNA repair enzymes AP/ExoA family.</text>
</comment>
<dbReference type="GO" id="GO:0008081">
    <property type="term" value="F:phosphoric diester hydrolase activity"/>
    <property type="evidence" value="ECO:0007669"/>
    <property type="project" value="TreeGrafter"/>
</dbReference>
<gene>
    <name evidence="7" type="ORF">PVAP13_1NG002673</name>
</gene>
<protein>
    <recommendedName>
        <fullName evidence="6">Endonuclease/exonuclease/phosphatase domain-containing protein</fullName>
    </recommendedName>
</protein>
<comment type="caution">
    <text evidence="7">The sequence shown here is derived from an EMBL/GenBank/DDBJ whole genome shotgun (WGS) entry which is preliminary data.</text>
</comment>
<dbReference type="AlphaFoldDB" id="A0A8T0WKU8"/>
<dbReference type="Gene3D" id="3.60.10.10">
    <property type="entry name" value="Endonuclease/exonuclease/phosphatase"/>
    <property type="match status" value="1"/>
</dbReference>
<dbReference type="GO" id="GO:0003906">
    <property type="term" value="F:DNA-(apurinic or apyrimidinic site) endonuclease activity"/>
    <property type="evidence" value="ECO:0007669"/>
    <property type="project" value="TreeGrafter"/>
</dbReference>
<dbReference type="GO" id="GO:0006284">
    <property type="term" value="P:base-excision repair"/>
    <property type="evidence" value="ECO:0007669"/>
    <property type="project" value="TreeGrafter"/>
</dbReference>
<dbReference type="InterPro" id="IPR036691">
    <property type="entry name" value="Endo/exonu/phosph_ase_sf"/>
</dbReference>
<dbReference type="EMBL" id="CM029038">
    <property type="protein sequence ID" value="KAG2647915.1"/>
    <property type="molecule type" value="Genomic_DNA"/>
</dbReference>
<evidence type="ECO:0000256" key="3">
    <source>
        <dbReference type="ARBA" id="ARBA00022801"/>
    </source>
</evidence>
<proteinExistence type="inferred from homology"/>
<sequence length="151" mass="17204">MIDQRCVLLDWNVRGLKNSARRKVVRDLAHDTGASIVCLQETKMQLIDRGVVVETLGQHFAEQFVFLPAVGTRGGALLAVDENYYRIVQFDVREHSVSAQLEPLMGEDQAKLQFLQELRNLRNSIPEKWLVIGDFNLILQAQDKSNSNLNR</sequence>
<dbReference type="InterPro" id="IPR004808">
    <property type="entry name" value="AP_endonuc_1"/>
</dbReference>
<feature type="binding site" evidence="5">
    <location>
        <position position="12"/>
    </location>
    <ligand>
        <name>Mg(2+)</name>
        <dbReference type="ChEBI" id="CHEBI:18420"/>
        <label>1</label>
    </ligand>
</feature>
<evidence type="ECO:0000256" key="4">
    <source>
        <dbReference type="ARBA" id="ARBA00022842"/>
    </source>
</evidence>
<dbReference type="GO" id="GO:0008311">
    <property type="term" value="F:double-stranded DNA 3'-5' DNA exonuclease activity"/>
    <property type="evidence" value="ECO:0007669"/>
    <property type="project" value="TreeGrafter"/>
</dbReference>
<keyword evidence="3" id="KW-0378">Hydrolase</keyword>
<comment type="cofactor">
    <cofactor evidence="5">
        <name>Mg(2+)</name>
        <dbReference type="ChEBI" id="CHEBI:18420"/>
    </cofactor>
    <cofactor evidence="5">
        <name>Mn(2+)</name>
        <dbReference type="ChEBI" id="CHEBI:29035"/>
    </cofactor>
    <text evidence="5">Probably binds two magnesium or manganese ions per subunit.</text>
</comment>
<evidence type="ECO:0000259" key="6">
    <source>
        <dbReference type="Pfam" id="PF03372"/>
    </source>
</evidence>
<feature type="non-terminal residue" evidence="7">
    <location>
        <position position="151"/>
    </location>
</feature>
<dbReference type="SUPFAM" id="SSF56219">
    <property type="entry name" value="DNase I-like"/>
    <property type="match status" value="1"/>
</dbReference>
<dbReference type="Proteomes" id="UP000823388">
    <property type="component" value="Chromosome 1N"/>
</dbReference>